<evidence type="ECO:0000313" key="13">
    <source>
        <dbReference type="Proteomes" id="UP001499930"/>
    </source>
</evidence>
<evidence type="ECO:0000256" key="2">
    <source>
        <dbReference type="ARBA" id="ARBA00001966"/>
    </source>
</evidence>
<feature type="domain" description="NADH-ubiquinone oxidoreductase 51kDa subunit iron-sulphur binding" evidence="11">
    <location>
        <begin position="349"/>
        <end position="394"/>
    </location>
</feature>
<dbReference type="Pfam" id="PF01512">
    <property type="entry name" value="Complex1_51K"/>
    <property type="match status" value="1"/>
</dbReference>
<name>A0ABN3XSD3_9ACTN</name>
<keyword evidence="13" id="KW-1185">Reference proteome</keyword>
<dbReference type="PANTHER" id="PTHR11780">
    <property type="entry name" value="NADH-UBIQUINONE OXIDOREDUCTASE FLAVOPROTEIN 1 NDUFV1"/>
    <property type="match status" value="1"/>
</dbReference>
<sequence>MITLTKRNTTTVTPLTGPAGMTGPAGPAASADPAPSMIPYRVPPVRQLGPARLTAGLEDCRRMDLAAHRDMHGTAPAMSGEDLASLADEVDMRGRGGAAFPFARKLRAVMGKKADKIVLVNAAEGEPASSKDTMLLTRTPHLVIEGALLAANAIGAKQVVIATVAGGMGHASVSAAVEERGIGHQVRVAGIVERFISGEGGALVRSVNGQIGEPPGRKVRAVESGVNGLPTLLSNAETYAQLAVLATLGAERYADVGTAREPGTVLLTVGGSAKAPAVVEVATGTPLYAVLDACKATTGDGVLVGGYHGAWLSADAAAVATVSRQGIAEAGGQLGAGIIVPLGGETCPIGETVRVARYLAAQSSGQCGPCRLGLPDVAQSLAEVMAGSATALDELRVRAAGVKGRGACFHPDGTSRFVLSALDAFPDDIEEHLLHGTCGRPVHGVLPLPPQENEPEVRLTVDWTRCQGHGLCAQLAPDLVHLDEHGYPVFGRDTVPAQFRRMARRAVEMCPALALRVAQGV</sequence>
<dbReference type="SUPFAM" id="SSF54862">
    <property type="entry name" value="4Fe-4S ferredoxins"/>
    <property type="match status" value="1"/>
</dbReference>
<protein>
    <submittedName>
        <fullName evidence="12">NADH-quinone oxidoreductase subunit NuoF family protein</fullName>
    </submittedName>
</protein>
<keyword evidence="4" id="KW-0004">4Fe-4S</keyword>
<dbReference type="Proteomes" id="UP001499930">
    <property type="component" value="Unassembled WGS sequence"/>
</dbReference>
<dbReference type="Gene3D" id="3.10.20.600">
    <property type="match status" value="1"/>
</dbReference>
<comment type="cofactor">
    <cofactor evidence="2">
        <name>[4Fe-4S] cluster</name>
        <dbReference type="ChEBI" id="CHEBI:49883"/>
    </cofactor>
</comment>
<dbReference type="SUPFAM" id="SSF140490">
    <property type="entry name" value="Nqo1C-terminal domain-like"/>
    <property type="match status" value="1"/>
</dbReference>
<evidence type="ECO:0000256" key="9">
    <source>
        <dbReference type="ARBA" id="ARBA00023014"/>
    </source>
</evidence>
<dbReference type="Pfam" id="PF10589">
    <property type="entry name" value="NADH_4Fe-4S"/>
    <property type="match status" value="1"/>
</dbReference>
<dbReference type="RefSeq" id="WP_344889212.1">
    <property type="nucleotide sequence ID" value="NZ_BAAAWD010000006.1"/>
</dbReference>
<evidence type="ECO:0000256" key="5">
    <source>
        <dbReference type="ARBA" id="ARBA00022630"/>
    </source>
</evidence>
<keyword evidence="6" id="KW-0288">FMN</keyword>
<dbReference type="Pfam" id="PF13459">
    <property type="entry name" value="Fer4_15"/>
    <property type="match status" value="1"/>
</dbReference>
<keyword evidence="9" id="KW-0411">Iron-sulfur</keyword>
<dbReference type="SUPFAM" id="SSF142984">
    <property type="entry name" value="Nqo1 middle domain-like"/>
    <property type="match status" value="1"/>
</dbReference>
<comment type="similarity">
    <text evidence="3">Belongs to the complex I 51 kDa subunit family.</text>
</comment>
<feature type="compositionally biased region" description="Low complexity" evidence="10">
    <location>
        <begin position="13"/>
        <end position="35"/>
    </location>
</feature>
<feature type="region of interest" description="Disordered" evidence="10">
    <location>
        <begin position="1"/>
        <end position="38"/>
    </location>
</feature>
<gene>
    <name evidence="12" type="ORF">GCM10017559_10890</name>
</gene>
<dbReference type="InterPro" id="IPR037207">
    <property type="entry name" value="Nuop51_4Fe4S-bd_sf"/>
</dbReference>
<accession>A0ABN3XSD3</accession>
<dbReference type="PANTHER" id="PTHR11780:SF10">
    <property type="entry name" value="NADH DEHYDROGENASE [UBIQUINONE] FLAVOPROTEIN 1, MITOCHONDRIAL"/>
    <property type="match status" value="1"/>
</dbReference>
<dbReference type="SUPFAM" id="SSF142019">
    <property type="entry name" value="Nqo1 FMN-binding domain-like"/>
    <property type="match status" value="1"/>
</dbReference>
<evidence type="ECO:0000256" key="8">
    <source>
        <dbReference type="ARBA" id="ARBA00023004"/>
    </source>
</evidence>
<dbReference type="InterPro" id="IPR019575">
    <property type="entry name" value="Nuop51_4Fe4S-bd"/>
</dbReference>
<proteinExistence type="inferred from homology"/>
<keyword evidence="8" id="KW-0408">Iron</keyword>
<dbReference type="SMART" id="SM00928">
    <property type="entry name" value="NADH_4Fe-4S"/>
    <property type="match status" value="1"/>
</dbReference>
<evidence type="ECO:0000256" key="7">
    <source>
        <dbReference type="ARBA" id="ARBA00022723"/>
    </source>
</evidence>
<comment type="caution">
    <text evidence="12">The sequence shown here is derived from an EMBL/GenBank/DDBJ whole genome shotgun (WGS) entry which is preliminary data.</text>
</comment>
<evidence type="ECO:0000313" key="12">
    <source>
        <dbReference type="EMBL" id="GAA2992550.1"/>
    </source>
</evidence>
<evidence type="ECO:0000256" key="3">
    <source>
        <dbReference type="ARBA" id="ARBA00007523"/>
    </source>
</evidence>
<feature type="compositionally biased region" description="Polar residues" evidence="10">
    <location>
        <begin position="1"/>
        <end position="12"/>
    </location>
</feature>
<evidence type="ECO:0000256" key="10">
    <source>
        <dbReference type="SAM" id="MobiDB-lite"/>
    </source>
</evidence>
<dbReference type="InterPro" id="IPR037225">
    <property type="entry name" value="Nuo51_FMN-bd_sf"/>
</dbReference>
<dbReference type="Gene3D" id="3.40.50.11540">
    <property type="entry name" value="NADH-ubiquinone oxidoreductase 51kDa subunit"/>
    <property type="match status" value="1"/>
</dbReference>
<keyword evidence="5" id="KW-0285">Flavoprotein</keyword>
<reference evidence="12 13" key="1">
    <citation type="journal article" date="2019" name="Int. J. Syst. Evol. Microbiol.">
        <title>The Global Catalogue of Microorganisms (GCM) 10K type strain sequencing project: providing services to taxonomists for standard genome sequencing and annotation.</title>
        <authorList>
            <consortium name="The Broad Institute Genomics Platform"/>
            <consortium name="The Broad Institute Genome Sequencing Center for Infectious Disease"/>
            <person name="Wu L."/>
            <person name="Ma J."/>
        </authorList>
    </citation>
    <scope>NUCLEOTIDE SEQUENCE [LARGE SCALE GENOMIC DNA]</scope>
    <source>
        <strain evidence="12 13">JCM 3106</strain>
    </source>
</reference>
<evidence type="ECO:0000256" key="6">
    <source>
        <dbReference type="ARBA" id="ARBA00022643"/>
    </source>
</evidence>
<evidence type="ECO:0000256" key="4">
    <source>
        <dbReference type="ARBA" id="ARBA00022485"/>
    </source>
</evidence>
<dbReference type="InterPro" id="IPR050837">
    <property type="entry name" value="ComplexI_51kDa_subunit"/>
</dbReference>
<evidence type="ECO:0000259" key="11">
    <source>
        <dbReference type="SMART" id="SM00928"/>
    </source>
</evidence>
<dbReference type="Gene3D" id="3.30.70.20">
    <property type="match status" value="1"/>
</dbReference>
<evidence type="ECO:0000256" key="1">
    <source>
        <dbReference type="ARBA" id="ARBA00001917"/>
    </source>
</evidence>
<dbReference type="Gene3D" id="1.20.1440.230">
    <property type="entry name" value="NADH-ubiquinone oxidoreductase 51kDa subunit, iron-sulphur binding domain"/>
    <property type="match status" value="1"/>
</dbReference>
<organism evidence="12 13">
    <name type="scientific">Streptosporangium longisporum</name>
    <dbReference type="NCBI Taxonomy" id="46187"/>
    <lineage>
        <taxon>Bacteria</taxon>
        <taxon>Bacillati</taxon>
        <taxon>Actinomycetota</taxon>
        <taxon>Actinomycetes</taxon>
        <taxon>Streptosporangiales</taxon>
        <taxon>Streptosporangiaceae</taxon>
        <taxon>Streptosporangium</taxon>
    </lineage>
</organism>
<dbReference type="EMBL" id="BAAAWD010000006">
    <property type="protein sequence ID" value="GAA2992550.1"/>
    <property type="molecule type" value="Genomic_DNA"/>
</dbReference>
<comment type="cofactor">
    <cofactor evidence="1">
        <name>FMN</name>
        <dbReference type="ChEBI" id="CHEBI:58210"/>
    </cofactor>
</comment>
<dbReference type="InterPro" id="IPR011538">
    <property type="entry name" value="Nuo51_FMN-bd"/>
</dbReference>
<keyword evidence="7" id="KW-0479">Metal-binding</keyword>